<dbReference type="InterPro" id="IPR005269">
    <property type="entry name" value="LOG"/>
</dbReference>
<dbReference type="GO" id="GO:0016799">
    <property type="term" value="F:hydrolase activity, hydrolyzing N-glycosyl compounds"/>
    <property type="evidence" value="ECO:0007669"/>
    <property type="project" value="TreeGrafter"/>
</dbReference>
<dbReference type="PROSITE" id="PS00893">
    <property type="entry name" value="NUDIX_BOX"/>
    <property type="match status" value="1"/>
</dbReference>
<dbReference type="PANTHER" id="PTHR31223:SF70">
    <property type="entry name" value="LOG FAMILY PROTEIN YJL055W"/>
    <property type="match status" value="1"/>
</dbReference>
<organism evidence="4 5">
    <name type="scientific">Peterkaempfera bronchialis</name>
    <dbReference type="NCBI Taxonomy" id="2126346"/>
    <lineage>
        <taxon>Bacteria</taxon>
        <taxon>Bacillati</taxon>
        <taxon>Actinomycetota</taxon>
        <taxon>Actinomycetes</taxon>
        <taxon>Kitasatosporales</taxon>
        <taxon>Streptomycetaceae</taxon>
        <taxon>Peterkaempfera</taxon>
    </lineage>
</organism>
<accession>A0A345T4E8</accession>
<dbReference type="EMBL" id="CP031264">
    <property type="protein sequence ID" value="AXI80853.1"/>
    <property type="molecule type" value="Genomic_DNA"/>
</dbReference>
<comment type="similarity">
    <text evidence="1">Belongs to the LOG family.</text>
</comment>
<dbReference type="KEGG" id="stri:C7M71_029225"/>
<dbReference type="RefSeq" id="WP_111492084.1">
    <property type="nucleotide sequence ID" value="NZ_CP031264.1"/>
</dbReference>
<dbReference type="SUPFAM" id="SSF55811">
    <property type="entry name" value="Nudix"/>
    <property type="match status" value="1"/>
</dbReference>
<evidence type="ECO:0000259" key="3">
    <source>
        <dbReference type="PROSITE" id="PS51462"/>
    </source>
</evidence>
<keyword evidence="5" id="KW-1185">Reference proteome</keyword>
<keyword evidence="2" id="KW-0378">Hydrolase</keyword>
<dbReference type="CDD" id="cd04690">
    <property type="entry name" value="NUDIX_Hydrolase"/>
    <property type="match status" value="1"/>
</dbReference>
<evidence type="ECO:0000313" key="4">
    <source>
        <dbReference type="EMBL" id="AXI80853.1"/>
    </source>
</evidence>
<evidence type="ECO:0000313" key="5">
    <source>
        <dbReference type="Proteomes" id="UP000249340"/>
    </source>
</evidence>
<gene>
    <name evidence="4" type="ORF">C7M71_029225</name>
</gene>
<proteinExistence type="inferred from homology"/>
<evidence type="ECO:0000256" key="1">
    <source>
        <dbReference type="ARBA" id="ARBA00006763"/>
    </source>
</evidence>
<dbReference type="Gene3D" id="3.90.79.10">
    <property type="entry name" value="Nucleoside Triphosphate Pyrophosphohydrolase"/>
    <property type="match status" value="1"/>
</dbReference>
<dbReference type="InterPro" id="IPR015797">
    <property type="entry name" value="NUDIX_hydrolase-like_dom_sf"/>
</dbReference>
<name>A0A345T4E8_9ACTN</name>
<dbReference type="InterPro" id="IPR020084">
    <property type="entry name" value="NUDIX_hydrolase_CS"/>
</dbReference>
<dbReference type="AlphaFoldDB" id="A0A345T4E8"/>
<reference evidence="5" key="1">
    <citation type="submission" date="2018-07" db="EMBL/GenBank/DDBJ databases">
        <title>Streptacidiphilus bronchialis DSM 106435 chromosome.</title>
        <authorList>
            <person name="Batra D."/>
            <person name="Gulvik C.A."/>
        </authorList>
    </citation>
    <scope>NUCLEOTIDE SEQUENCE [LARGE SCALE GENOMIC DNA]</scope>
    <source>
        <strain evidence="5">DSM 106435</strain>
    </source>
</reference>
<dbReference type="PROSITE" id="PS51462">
    <property type="entry name" value="NUDIX"/>
    <property type="match status" value="1"/>
</dbReference>
<dbReference type="InterPro" id="IPR000086">
    <property type="entry name" value="NUDIX_hydrolase_dom"/>
</dbReference>
<dbReference type="Pfam" id="PF03641">
    <property type="entry name" value="Lysine_decarbox"/>
    <property type="match status" value="1"/>
</dbReference>
<sequence>MQIAVFAGSAPGHHPGHAALAAALGTTLARHGIGLVYGGGRVGLMGTLADAALAAGGQVHGVMPRALVEKEIAHRGLTRLEVVEDMHRRKAAMAAAADAFVALPGGAGTLEELFEAWTWQQLGLHTKPVALLGPPGFWDPLLTLADHLVTSGFLRPAHRDLISTDDPETLLRALAAWQPPAPKWDTPAAEAVLDSVAWVCVRDGRLLAVRTRGKDAFYLPGGKPEPGETAPRALVRELAEELGLRCAPEDLTALRTVHDVAHGRPGTRLRMHCYTGPVQGTPRPAAEIAELAWLTASDSHRCAPAVRQLMAQLDLAP</sequence>
<dbReference type="PANTHER" id="PTHR31223">
    <property type="entry name" value="LOG FAMILY PROTEIN YJL055W"/>
    <property type="match status" value="1"/>
</dbReference>
<evidence type="ECO:0000256" key="2">
    <source>
        <dbReference type="ARBA" id="ARBA00022801"/>
    </source>
</evidence>
<dbReference type="GO" id="GO:0005829">
    <property type="term" value="C:cytosol"/>
    <property type="evidence" value="ECO:0007669"/>
    <property type="project" value="TreeGrafter"/>
</dbReference>
<dbReference type="Proteomes" id="UP000249340">
    <property type="component" value="Chromosome"/>
</dbReference>
<dbReference type="Gene3D" id="3.40.50.450">
    <property type="match status" value="1"/>
</dbReference>
<protein>
    <submittedName>
        <fullName evidence="4">TIGR00730 family Rossman fold protein</fullName>
    </submittedName>
</protein>
<dbReference type="NCBIfam" id="TIGR00730">
    <property type="entry name" value="Rossman fold protein, TIGR00730 family"/>
    <property type="match status" value="1"/>
</dbReference>
<dbReference type="SUPFAM" id="SSF102405">
    <property type="entry name" value="MCP/YpsA-like"/>
    <property type="match status" value="1"/>
</dbReference>
<dbReference type="OrthoDB" id="3533156at2"/>
<dbReference type="InterPro" id="IPR031100">
    <property type="entry name" value="LOG_fam"/>
</dbReference>
<feature type="domain" description="Nudix hydrolase" evidence="3">
    <location>
        <begin position="183"/>
        <end position="316"/>
    </location>
</feature>
<dbReference type="Pfam" id="PF00293">
    <property type="entry name" value="NUDIX"/>
    <property type="match status" value="1"/>
</dbReference>
<dbReference type="GO" id="GO:0009691">
    <property type="term" value="P:cytokinin biosynthetic process"/>
    <property type="evidence" value="ECO:0007669"/>
    <property type="project" value="InterPro"/>
</dbReference>